<keyword evidence="2" id="KW-0472">Membrane</keyword>
<dbReference type="Proteomes" id="UP000186922">
    <property type="component" value="Unassembled WGS sequence"/>
</dbReference>
<comment type="caution">
    <text evidence="3">The sequence shown here is derived from an EMBL/GenBank/DDBJ whole genome shotgun (WGS) entry which is preliminary data.</text>
</comment>
<evidence type="ECO:0000256" key="2">
    <source>
        <dbReference type="SAM" id="Phobius"/>
    </source>
</evidence>
<keyword evidence="4" id="KW-1185">Reference proteome</keyword>
<dbReference type="EMBL" id="BDGG01000020">
    <property type="protein sequence ID" value="GAV09012.1"/>
    <property type="molecule type" value="Genomic_DNA"/>
</dbReference>
<accession>A0A1D1W6F5</accession>
<name>A0A1D1W6F5_RAMVA</name>
<evidence type="ECO:0000313" key="3">
    <source>
        <dbReference type="EMBL" id="GAV09012.1"/>
    </source>
</evidence>
<proteinExistence type="predicted"/>
<gene>
    <name evidence="3" type="primary">RvY_18618</name>
    <name evidence="3" type="synonym">RvY_18618.2</name>
    <name evidence="3" type="ORF">RvY_18618-2</name>
</gene>
<organism evidence="3 4">
    <name type="scientific">Ramazzottius varieornatus</name>
    <name type="common">Water bear</name>
    <name type="synonym">Tardigrade</name>
    <dbReference type="NCBI Taxonomy" id="947166"/>
    <lineage>
        <taxon>Eukaryota</taxon>
        <taxon>Metazoa</taxon>
        <taxon>Ecdysozoa</taxon>
        <taxon>Tardigrada</taxon>
        <taxon>Eutardigrada</taxon>
        <taxon>Parachela</taxon>
        <taxon>Hypsibioidea</taxon>
        <taxon>Ramazzottiidae</taxon>
        <taxon>Ramazzottius</taxon>
    </lineage>
</organism>
<feature type="region of interest" description="Disordered" evidence="1">
    <location>
        <begin position="73"/>
        <end position="92"/>
    </location>
</feature>
<sequence>MLSLTSYRRLLQNCCPSSLICLNFPETLSIHVQLKLENYYLLKFASAVTSRLQSVKLQYLNFFVAPGPHAIPTPQPGLPPPNAHPPGFPSTQQHYYAPQPLTSASIFIPSPANVTIDPKLVGPPPPTAASQSQAPLSNMYNSISNRPPSNMYNNSMFEPSGMSDNTAYTAMESQRDLRATSIGPDGVVPGRLTDTEIRVKVNGDLPLWYMQEKPKVAKYTKHMLHLFGTGVCVLVSFLCFGLLS</sequence>
<protein>
    <submittedName>
        <fullName evidence="3">Uncharacterized protein</fullName>
    </submittedName>
</protein>
<dbReference type="AlphaFoldDB" id="A0A1D1W6F5"/>
<evidence type="ECO:0000256" key="1">
    <source>
        <dbReference type="SAM" id="MobiDB-lite"/>
    </source>
</evidence>
<reference evidence="3 4" key="1">
    <citation type="journal article" date="2016" name="Nat. Commun.">
        <title>Extremotolerant tardigrade genome and improved radiotolerance of human cultured cells by tardigrade-unique protein.</title>
        <authorList>
            <person name="Hashimoto T."/>
            <person name="Horikawa D.D."/>
            <person name="Saito Y."/>
            <person name="Kuwahara H."/>
            <person name="Kozuka-Hata H."/>
            <person name="Shin-I T."/>
            <person name="Minakuchi Y."/>
            <person name="Ohishi K."/>
            <person name="Motoyama A."/>
            <person name="Aizu T."/>
            <person name="Enomoto A."/>
            <person name="Kondo K."/>
            <person name="Tanaka S."/>
            <person name="Hara Y."/>
            <person name="Koshikawa S."/>
            <person name="Sagara H."/>
            <person name="Miura T."/>
            <person name="Yokobori S."/>
            <person name="Miyagawa K."/>
            <person name="Suzuki Y."/>
            <person name="Kubo T."/>
            <person name="Oyama M."/>
            <person name="Kohara Y."/>
            <person name="Fujiyama A."/>
            <person name="Arakawa K."/>
            <person name="Katayama T."/>
            <person name="Toyoda A."/>
            <person name="Kunieda T."/>
        </authorList>
    </citation>
    <scope>NUCLEOTIDE SEQUENCE [LARGE SCALE GENOMIC DNA]</scope>
    <source>
        <strain evidence="3 4">YOKOZUNA-1</strain>
    </source>
</reference>
<evidence type="ECO:0000313" key="4">
    <source>
        <dbReference type="Proteomes" id="UP000186922"/>
    </source>
</evidence>
<feature type="transmembrane region" description="Helical" evidence="2">
    <location>
        <begin position="223"/>
        <end position="243"/>
    </location>
</feature>
<feature type="compositionally biased region" description="Pro residues" evidence="1">
    <location>
        <begin position="73"/>
        <end position="88"/>
    </location>
</feature>
<keyword evidence="2" id="KW-0812">Transmembrane</keyword>
<keyword evidence="2" id="KW-1133">Transmembrane helix</keyword>